<comment type="catalytic activity">
    <reaction evidence="4">
        <text>Hydrolysis of terminal non-reducing beta-D-fructofuranoside residues in beta-D-fructofuranosides.</text>
        <dbReference type="EC" id="3.2.1.26"/>
    </reaction>
</comment>
<reference evidence="5" key="1">
    <citation type="submission" date="2020-07" db="EMBL/GenBank/DDBJ databases">
        <title>Ethylene signaling mediates host invasion by parasitic plants.</title>
        <authorList>
            <person name="Yoshida S."/>
        </authorList>
    </citation>
    <scope>NUCLEOTIDE SEQUENCE</scope>
    <source>
        <strain evidence="5">Okayama</strain>
    </source>
</reference>
<gene>
    <name evidence="5" type="ORF">PHJA_001948900</name>
</gene>
<protein>
    <recommendedName>
        <fullName evidence="4">Alkaline/neutral invertase</fullName>
        <ecNumber evidence="4">3.2.1.26</ecNumber>
    </recommendedName>
</protein>
<dbReference type="AlphaFoldDB" id="A0A830CLA3"/>
<dbReference type="Proteomes" id="UP000653305">
    <property type="component" value="Unassembled WGS sequence"/>
</dbReference>
<dbReference type="InterPro" id="IPR008928">
    <property type="entry name" value="6-hairpin_glycosidase_sf"/>
</dbReference>
<comment type="caution">
    <text evidence="5">The sequence shown here is derived from an EMBL/GenBank/DDBJ whole genome shotgun (WGS) entry which is preliminary data.</text>
</comment>
<dbReference type="PANTHER" id="PTHR31916:SF28">
    <property type="entry name" value="NEUTRAL_ALKALINE INVERTASE 3, CHLOROPLASTIC"/>
    <property type="match status" value="1"/>
</dbReference>
<dbReference type="PANTHER" id="PTHR31916">
    <property type="match status" value="1"/>
</dbReference>
<dbReference type="GO" id="GO:0005987">
    <property type="term" value="P:sucrose catabolic process"/>
    <property type="evidence" value="ECO:0007669"/>
    <property type="project" value="TreeGrafter"/>
</dbReference>
<dbReference type="InterPro" id="IPR024746">
    <property type="entry name" value="Glyco_hydro_100"/>
</dbReference>
<dbReference type="GO" id="GO:0009507">
    <property type="term" value="C:chloroplast"/>
    <property type="evidence" value="ECO:0007669"/>
    <property type="project" value="TreeGrafter"/>
</dbReference>
<keyword evidence="3 4" id="KW-0326">Glycosidase</keyword>
<dbReference type="EC" id="3.2.1.26" evidence="4"/>
<keyword evidence="2 4" id="KW-0119">Carbohydrate metabolism</keyword>
<organism evidence="5 6">
    <name type="scientific">Phtheirospermum japonicum</name>
    <dbReference type="NCBI Taxonomy" id="374723"/>
    <lineage>
        <taxon>Eukaryota</taxon>
        <taxon>Viridiplantae</taxon>
        <taxon>Streptophyta</taxon>
        <taxon>Embryophyta</taxon>
        <taxon>Tracheophyta</taxon>
        <taxon>Spermatophyta</taxon>
        <taxon>Magnoliopsida</taxon>
        <taxon>eudicotyledons</taxon>
        <taxon>Gunneridae</taxon>
        <taxon>Pentapetalae</taxon>
        <taxon>asterids</taxon>
        <taxon>lamiids</taxon>
        <taxon>Lamiales</taxon>
        <taxon>Orobanchaceae</taxon>
        <taxon>Orobanchaceae incertae sedis</taxon>
        <taxon>Phtheirospermum</taxon>
    </lineage>
</organism>
<proteinExistence type="inferred from homology"/>
<evidence type="ECO:0000256" key="3">
    <source>
        <dbReference type="ARBA" id="ARBA00023295"/>
    </source>
</evidence>
<dbReference type="Pfam" id="PF12899">
    <property type="entry name" value="Glyco_hydro_100"/>
    <property type="match status" value="1"/>
</dbReference>
<dbReference type="OrthoDB" id="1926161at2759"/>
<comment type="function">
    <text evidence="4">Invertase that cleaves sucrose into glucose and fructose.</text>
</comment>
<dbReference type="GO" id="GO:0004575">
    <property type="term" value="F:sucrose alpha-glucosidase activity"/>
    <property type="evidence" value="ECO:0007669"/>
    <property type="project" value="TreeGrafter"/>
</dbReference>
<keyword evidence="6" id="KW-1185">Reference proteome</keyword>
<accession>A0A830CLA3</accession>
<evidence type="ECO:0000256" key="2">
    <source>
        <dbReference type="ARBA" id="ARBA00023277"/>
    </source>
</evidence>
<evidence type="ECO:0000256" key="4">
    <source>
        <dbReference type="RuleBase" id="RU367047"/>
    </source>
</evidence>
<evidence type="ECO:0000313" key="6">
    <source>
        <dbReference type="Proteomes" id="UP000653305"/>
    </source>
</evidence>
<name>A0A830CLA3_9LAMI</name>
<dbReference type="EMBL" id="BMAC01000512">
    <property type="protein sequence ID" value="GFP98048.1"/>
    <property type="molecule type" value="Genomic_DNA"/>
</dbReference>
<dbReference type="SUPFAM" id="SSF48208">
    <property type="entry name" value="Six-hairpin glycosidases"/>
    <property type="match status" value="1"/>
</dbReference>
<sequence length="260" mass="29160">MAVMSGATPFKIYTNLRSTSRISVKSSLKTRKYQDYRCLSHKGKGISRNYSIRITNSIFGKSQHNRSKSSRCNCFGPESVQEAFKEDNKSEKLVNGLAKDLGDEFGANSLEDEAWNLLRASMVYYCGNPVGTIAANDPSDLNTLNYDQVFIRDFIPSGIAFLLKGEYDIVKSFILHTLQLQSWEKTMDCHSPGQGLMPASFKVRIVPLDGDESATEEILDPDFGEAANWSCGPVDSGFVVDHIVTRIWEMLWRPFSSRKS</sequence>
<evidence type="ECO:0000313" key="5">
    <source>
        <dbReference type="EMBL" id="GFP98048.1"/>
    </source>
</evidence>
<dbReference type="GO" id="GO:0033926">
    <property type="term" value="F:endo-alpha-N-acetylgalactosaminidase activity"/>
    <property type="evidence" value="ECO:0007669"/>
    <property type="project" value="UniProtKB-UniRule"/>
</dbReference>
<keyword evidence="1 4" id="KW-0378">Hydrolase</keyword>
<comment type="similarity">
    <text evidence="4">Belongs to the glycosyl hydrolase 100 family.</text>
</comment>
<evidence type="ECO:0000256" key="1">
    <source>
        <dbReference type="ARBA" id="ARBA00022801"/>
    </source>
</evidence>